<dbReference type="Pfam" id="PF00665">
    <property type="entry name" value="rve"/>
    <property type="match status" value="1"/>
</dbReference>
<dbReference type="InterPro" id="IPR050951">
    <property type="entry name" value="Retrovirus_Pol_polyprotein"/>
</dbReference>
<dbReference type="Proteomes" id="UP001605036">
    <property type="component" value="Unassembled WGS sequence"/>
</dbReference>
<keyword evidence="4" id="KW-1185">Reference proteome</keyword>
<proteinExistence type="predicted"/>
<comment type="caution">
    <text evidence="3">The sequence shown here is derived from an EMBL/GenBank/DDBJ whole genome shotgun (WGS) entry which is preliminary data.</text>
</comment>
<protein>
    <recommendedName>
        <fullName evidence="2">Integrase catalytic domain-containing protein</fullName>
    </recommendedName>
</protein>
<dbReference type="PANTHER" id="PTHR37984">
    <property type="entry name" value="PROTEIN CBG26694"/>
    <property type="match status" value="1"/>
</dbReference>
<evidence type="ECO:0000259" key="2">
    <source>
        <dbReference type="PROSITE" id="PS50994"/>
    </source>
</evidence>
<dbReference type="InterPro" id="IPR012337">
    <property type="entry name" value="RNaseH-like_sf"/>
</dbReference>
<dbReference type="PROSITE" id="PS50994">
    <property type="entry name" value="INTEGRASE"/>
    <property type="match status" value="1"/>
</dbReference>
<feature type="region of interest" description="Disordered" evidence="1">
    <location>
        <begin position="345"/>
        <end position="405"/>
    </location>
</feature>
<evidence type="ECO:0000313" key="4">
    <source>
        <dbReference type="Proteomes" id="UP001605036"/>
    </source>
</evidence>
<dbReference type="Gene3D" id="3.30.420.10">
    <property type="entry name" value="Ribonuclease H-like superfamily/Ribonuclease H"/>
    <property type="match status" value="1"/>
</dbReference>
<gene>
    <name evidence="3" type="ORF">R1flu_000532</name>
</gene>
<sequence length="405" mass="45564">MSHILDKFTTLPDSWEDKFSDEPPIVQALRVQDRSPQDEWYDILRKYLSTDEVPKDLPYTGRRTLLRRAASYRLGEDGARRCGGRSSIRENNYREAAIIWGVVAHIFQDCDKYKDTCDGCQRVGPLEQYRHPPLKVSEITGPFKKWGLDFVGPIYPVASNGHQYLFVVTDYATKWVEAASLPDCTARSTAEFLYSYILARYGCPEELISDQGSHFVNQAIKCLVDEFVISHKTSTAYYPQGNGQVESTNKILITMLHKVVDEHKHNLHLKLPSVLWAYKIAFKTHLGYSPYYLTFGVQPRLPLEPNSTAPDDSSVYPYKIQASGPGPFQWEVLEPVVRPICGYPSDAKQCGRPQNSGRRASGKPVNVNRLKPYRSPDLSGVPLSPSSDNGQDPETSPDVPTASTS</sequence>
<dbReference type="SUPFAM" id="SSF53098">
    <property type="entry name" value="Ribonuclease H-like"/>
    <property type="match status" value="1"/>
</dbReference>
<evidence type="ECO:0000256" key="1">
    <source>
        <dbReference type="SAM" id="MobiDB-lite"/>
    </source>
</evidence>
<evidence type="ECO:0000313" key="3">
    <source>
        <dbReference type="EMBL" id="KAL2620327.1"/>
    </source>
</evidence>
<name>A0ABD1Y3V5_9MARC</name>
<organism evidence="3 4">
    <name type="scientific">Riccia fluitans</name>
    <dbReference type="NCBI Taxonomy" id="41844"/>
    <lineage>
        <taxon>Eukaryota</taxon>
        <taxon>Viridiplantae</taxon>
        <taxon>Streptophyta</taxon>
        <taxon>Embryophyta</taxon>
        <taxon>Marchantiophyta</taxon>
        <taxon>Marchantiopsida</taxon>
        <taxon>Marchantiidae</taxon>
        <taxon>Marchantiales</taxon>
        <taxon>Ricciaceae</taxon>
        <taxon>Riccia</taxon>
    </lineage>
</organism>
<dbReference type="EMBL" id="JBHFFA010000006">
    <property type="protein sequence ID" value="KAL2620327.1"/>
    <property type="molecule type" value="Genomic_DNA"/>
</dbReference>
<dbReference type="PANTHER" id="PTHR37984:SF5">
    <property type="entry name" value="PROTEIN NYNRIN-LIKE"/>
    <property type="match status" value="1"/>
</dbReference>
<dbReference type="AlphaFoldDB" id="A0ABD1Y3V5"/>
<feature type="domain" description="Integrase catalytic" evidence="2">
    <location>
        <begin position="138"/>
        <end position="298"/>
    </location>
</feature>
<dbReference type="InterPro" id="IPR001584">
    <property type="entry name" value="Integrase_cat-core"/>
</dbReference>
<dbReference type="InterPro" id="IPR036397">
    <property type="entry name" value="RNaseH_sf"/>
</dbReference>
<accession>A0ABD1Y3V5</accession>
<reference evidence="3 4" key="1">
    <citation type="submission" date="2024-09" db="EMBL/GenBank/DDBJ databases">
        <title>Chromosome-scale assembly of Riccia fluitans.</title>
        <authorList>
            <person name="Paukszto L."/>
            <person name="Sawicki J."/>
            <person name="Karawczyk K."/>
            <person name="Piernik-Szablinska J."/>
            <person name="Szczecinska M."/>
            <person name="Mazdziarz M."/>
        </authorList>
    </citation>
    <scope>NUCLEOTIDE SEQUENCE [LARGE SCALE GENOMIC DNA]</scope>
    <source>
        <strain evidence="3">Rf_01</strain>
        <tissue evidence="3">Aerial parts of the thallus</tissue>
    </source>
</reference>
<feature type="compositionally biased region" description="Polar residues" evidence="1">
    <location>
        <begin position="384"/>
        <end position="394"/>
    </location>
</feature>